<dbReference type="InterPro" id="IPR000357">
    <property type="entry name" value="HEAT"/>
</dbReference>
<feature type="compositionally biased region" description="Pro residues" evidence="14">
    <location>
        <begin position="846"/>
        <end position="861"/>
    </location>
</feature>
<feature type="compositionally biased region" description="Pro residues" evidence="14">
    <location>
        <begin position="44"/>
        <end position="54"/>
    </location>
</feature>
<dbReference type="InterPro" id="IPR047072">
    <property type="entry name" value="Paxillin_Lim_dom2"/>
</dbReference>
<keyword evidence="4" id="KW-0963">Cytoplasm</keyword>
<dbReference type="InterPro" id="IPR011989">
    <property type="entry name" value="ARM-like"/>
</dbReference>
<dbReference type="GO" id="GO:0005856">
    <property type="term" value="C:cytoskeleton"/>
    <property type="evidence" value="ECO:0007669"/>
    <property type="project" value="UniProtKB-SubCell"/>
</dbReference>
<dbReference type="FunFam" id="1.25.10.10:FF:000096">
    <property type="entry name" value="eIF-2-alpha kinase activator gcn1"/>
    <property type="match status" value="1"/>
</dbReference>
<feature type="repeat" description="HEAT" evidence="12">
    <location>
        <begin position="2824"/>
        <end position="2862"/>
    </location>
</feature>
<evidence type="ECO:0000256" key="4">
    <source>
        <dbReference type="ARBA" id="ARBA00022490"/>
    </source>
</evidence>
<dbReference type="Pfam" id="PF24987">
    <property type="entry name" value="HEAT_EF3_N"/>
    <property type="match status" value="2"/>
</dbReference>
<evidence type="ECO:0000256" key="14">
    <source>
        <dbReference type="SAM" id="MobiDB-lite"/>
    </source>
</evidence>
<keyword evidence="5" id="KW-0597">Phosphoprotein</keyword>
<evidence type="ECO:0000256" key="3">
    <source>
        <dbReference type="ARBA" id="ARBA00007366"/>
    </source>
</evidence>
<dbReference type="EMBL" id="JAUYZG010000009">
    <property type="protein sequence ID" value="KAK2899153.1"/>
    <property type="molecule type" value="Genomic_DNA"/>
</dbReference>
<evidence type="ECO:0000256" key="12">
    <source>
        <dbReference type="PROSITE-ProRule" id="PRU00103"/>
    </source>
</evidence>
<feature type="compositionally biased region" description="Basic and acidic residues" evidence="14">
    <location>
        <begin position="721"/>
        <end position="731"/>
    </location>
</feature>
<feature type="compositionally biased region" description="Low complexity" evidence="14">
    <location>
        <begin position="411"/>
        <end position="429"/>
    </location>
</feature>
<evidence type="ECO:0000256" key="11">
    <source>
        <dbReference type="ARBA" id="ARBA00023212"/>
    </source>
</evidence>
<feature type="compositionally biased region" description="Pro residues" evidence="14">
    <location>
        <begin position="773"/>
        <end position="838"/>
    </location>
</feature>
<comment type="similarity">
    <text evidence="3">Belongs to the GCN1 family.</text>
</comment>
<dbReference type="GO" id="GO:0019887">
    <property type="term" value="F:protein kinase regulator activity"/>
    <property type="evidence" value="ECO:0007669"/>
    <property type="project" value="TreeGrafter"/>
</dbReference>
<proteinExistence type="inferred from homology"/>
<dbReference type="FunFam" id="1.25.10.10:FF:000090">
    <property type="entry name" value="eIF-2-alpha kinase activator GCN1"/>
    <property type="match status" value="1"/>
</dbReference>
<dbReference type="Gene3D" id="2.10.110.10">
    <property type="entry name" value="Cysteine Rich Protein"/>
    <property type="match status" value="4"/>
</dbReference>
<evidence type="ECO:0000256" key="1">
    <source>
        <dbReference type="ARBA" id="ARBA00004245"/>
    </source>
</evidence>
<dbReference type="InterPro" id="IPR001781">
    <property type="entry name" value="Znf_LIM"/>
</dbReference>
<feature type="compositionally biased region" description="Low complexity" evidence="14">
    <location>
        <begin position="61"/>
        <end position="76"/>
    </location>
</feature>
<dbReference type="InterPro" id="IPR004155">
    <property type="entry name" value="PBS_lyase_HEAT"/>
</dbReference>
<feature type="compositionally biased region" description="Low complexity" evidence="14">
    <location>
        <begin position="454"/>
        <end position="470"/>
    </location>
</feature>
<reference evidence="16" key="1">
    <citation type="submission" date="2023-08" db="EMBL/GenBank/DDBJ databases">
        <title>Chromosome-level Genome Assembly of mud carp (Cirrhinus molitorella).</title>
        <authorList>
            <person name="Liu H."/>
        </authorList>
    </citation>
    <scope>NUCLEOTIDE SEQUENCE</scope>
    <source>
        <strain evidence="16">Prfri</strain>
        <tissue evidence="16">Muscle</tissue>
    </source>
</reference>
<organism evidence="16 17">
    <name type="scientific">Cirrhinus molitorella</name>
    <name type="common">mud carp</name>
    <dbReference type="NCBI Taxonomy" id="172907"/>
    <lineage>
        <taxon>Eukaryota</taxon>
        <taxon>Metazoa</taxon>
        <taxon>Chordata</taxon>
        <taxon>Craniata</taxon>
        <taxon>Vertebrata</taxon>
        <taxon>Euteleostomi</taxon>
        <taxon>Actinopterygii</taxon>
        <taxon>Neopterygii</taxon>
        <taxon>Teleostei</taxon>
        <taxon>Ostariophysi</taxon>
        <taxon>Cypriniformes</taxon>
        <taxon>Cyprinidae</taxon>
        <taxon>Labeoninae</taxon>
        <taxon>Labeonini</taxon>
        <taxon>Cirrhinus</taxon>
    </lineage>
</organism>
<dbReference type="SMART" id="SM00132">
    <property type="entry name" value="LIM"/>
    <property type="match status" value="4"/>
</dbReference>
<dbReference type="GO" id="GO:0034198">
    <property type="term" value="P:cellular response to amino acid starvation"/>
    <property type="evidence" value="ECO:0007669"/>
    <property type="project" value="TreeGrafter"/>
</dbReference>
<comment type="subcellular location">
    <subcellularLocation>
        <location evidence="2">Cell junction</location>
        <location evidence="2">Focal adhesion</location>
    </subcellularLocation>
    <subcellularLocation>
        <location evidence="1">Cytoplasm</location>
        <location evidence="1">Cytoskeleton</location>
    </subcellularLocation>
</comment>
<feature type="region of interest" description="Disordered" evidence="14">
    <location>
        <begin position="1130"/>
        <end position="1155"/>
    </location>
</feature>
<dbReference type="CDD" id="cd09338">
    <property type="entry name" value="LIM3_Paxillin_like"/>
    <property type="match status" value="1"/>
</dbReference>
<feature type="region of interest" description="Disordered" evidence="14">
    <location>
        <begin position="22"/>
        <end position="116"/>
    </location>
</feature>
<dbReference type="Gene3D" id="1.25.10.10">
    <property type="entry name" value="Leucine-rich Repeat Variant"/>
    <property type="match status" value="6"/>
</dbReference>
<dbReference type="SUPFAM" id="SSF57716">
    <property type="entry name" value="Glucocorticoid receptor-like (DNA-binding domain)"/>
    <property type="match status" value="4"/>
</dbReference>
<feature type="repeat" description="HEAT" evidence="12">
    <location>
        <begin position="2862"/>
        <end position="2901"/>
    </location>
</feature>
<evidence type="ECO:0000259" key="15">
    <source>
        <dbReference type="PROSITE" id="PS50023"/>
    </source>
</evidence>
<dbReference type="Pfam" id="PF24993">
    <property type="entry name" value="GNC1_N"/>
    <property type="match status" value="1"/>
</dbReference>
<feature type="region of interest" description="Disordered" evidence="14">
    <location>
        <begin position="454"/>
        <end position="530"/>
    </location>
</feature>
<evidence type="ECO:0000256" key="8">
    <source>
        <dbReference type="ARBA" id="ARBA00022833"/>
    </source>
</evidence>
<evidence type="ECO:0000256" key="7">
    <source>
        <dbReference type="ARBA" id="ARBA00022737"/>
    </source>
</evidence>
<dbReference type="SMART" id="SM01349">
    <property type="entry name" value="TOG"/>
    <property type="match status" value="1"/>
</dbReference>
<evidence type="ECO:0000256" key="6">
    <source>
        <dbReference type="ARBA" id="ARBA00022723"/>
    </source>
</evidence>
<dbReference type="PROSITE" id="PS00478">
    <property type="entry name" value="LIM_DOMAIN_1"/>
    <property type="match status" value="2"/>
</dbReference>
<dbReference type="Pfam" id="PF25801">
    <property type="entry name" value="HEAT_GCN1_C_2"/>
    <property type="match status" value="1"/>
</dbReference>
<feature type="compositionally biased region" description="Polar residues" evidence="14">
    <location>
        <begin position="289"/>
        <end position="302"/>
    </location>
</feature>
<keyword evidence="11" id="KW-0206">Cytoskeleton</keyword>
<dbReference type="FunFam" id="2.10.110.10:FF:000012">
    <property type="entry name" value="Paxillin isoform 1"/>
    <property type="match status" value="1"/>
</dbReference>
<dbReference type="InterPro" id="IPR056810">
    <property type="entry name" value="GNC1-like_N"/>
</dbReference>
<dbReference type="Pfam" id="PF03535">
    <property type="entry name" value="Paxillin"/>
    <property type="match status" value="1"/>
</dbReference>
<name>A0AA88PT19_9TELE</name>
<keyword evidence="10 13" id="KW-0440">LIM domain</keyword>
<dbReference type="CDD" id="cd09407">
    <property type="entry name" value="LIM2_Paxillin"/>
    <property type="match status" value="1"/>
</dbReference>
<dbReference type="Pfam" id="PF00412">
    <property type="entry name" value="LIM"/>
    <property type="match status" value="3"/>
</dbReference>
<dbReference type="PROSITE" id="PS50023">
    <property type="entry name" value="LIM_DOMAIN_2"/>
    <property type="match status" value="3"/>
</dbReference>
<dbReference type="CDD" id="cd09336">
    <property type="entry name" value="LIM1_Paxillin_like"/>
    <property type="match status" value="1"/>
</dbReference>
<dbReference type="InterPro" id="IPR021133">
    <property type="entry name" value="HEAT_type_2"/>
</dbReference>
<dbReference type="FunFam" id="2.10.110.10:FF:000008">
    <property type="entry name" value="Paxillin isoform 1"/>
    <property type="match status" value="1"/>
</dbReference>
<gene>
    <name evidence="16" type="ORF">Q8A67_010571</name>
</gene>
<protein>
    <recommendedName>
        <fullName evidence="15">LIM zinc-binding domain-containing protein</fullName>
    </recommendedName>
</protein>
<dbReference type="Pfam" id="PF24984">
    <property type="entry name" value="HEAT_EF3_GNC1"/>
    <property type="match status" value="1"/>
</dbReference>
<dbReference type="GO" id="GO:0005829">
    <property type="term" value="C:cytosol"/>
    <property type="evidence" value="ECO:0007669"/>
    <property type="project" value="TreeGrafter"/>
</dbReference>
<feature type="region of interest" description="Disordered" evidence="14">
    <location>
        <begin position="388"/>
        <end position="435"/>
    </location>
</feature>
<dbReference type="InterPro" id="IPR016024">
    <property type="entry name" value="ARM-type_fold"/>
</dbReference>
<keyword evidence="17" id="KW-1185">Reference proteome</keyword>
<dbReference type="SUPFAM" id="SSF48371">
    <property type="entry name" value="ARM repeat"/>
    <property type="match status" value="4"/>
</dbReference>
<sequence length="3839" mass="418746">MDDLDALLADLESSTAHISKCPVFLPEETPYSFPTGGHLFQDDSPPPPLPPPPSAEALNGSLSPQPDSQHSSQQSLGSAHKSTLSGDSSPPASHTEEDHVYSFPNKQKHSDSSAAAMTSALGSNLSELDRLLLELNAVQQNAPSFSTTEDAAPPLPPCSVAHYIQENGAHPGITLTPAAQDKPQRNGTKGTEDCRPTVESLLNELESSVPSPTPSPCVLTSELTDGQLDAPSEQQGRISATSATRELDELMACLSDFKVQSNPSSLGSLNSEPMFEQTTTIAEIHSPPTTAVSKSLSPNPSVEPSRYSPGLSQPLNFELHIVEDSGERGAAPPPSSIVPKPSSRLSPSGPRFSPVSDMGLDSAIDVSASLLSTQVESLVVLSQTITTTTAPGGEDLSSLREGSPLGSRLKSYSPITKSSTPTSSPAVSRTNERVSPWMTPASIDLYLSSSEAKPISPVPSLSRSPLPTVSESPSLSLPKAVSPPLILSSSPSVVVPKSPSPKPSSGQPDSAVSLKPIPLTGLEPPTYEPSLDDALDKLLAMSFSSPENAAHITASAASRLTSEEQPEVYEETLIAADRSNIHPDTHTESEMGDGLLEDQSDCRSDLDWADMELKMAYEGPDGSMTPMTEASWMDESLTPSSCPGTPDAQMDLPMMHMAGTMDRISASGHIKSVIRRTKEIQNVHPMYRDGLIRRKMGPLIFHKSNSQDRLIEELQGKLGIARKDRPKKQQPDDWLTEGVIVMSNPKRSREDHIKEVDKIIIPPESPLPQRKVIPPPQSLPIPRPPPPVEEPKRPPPVKLVPAPLPPPPPPAPSPPPREPTPPPQPTPPPLPPKPPTPEPVVVLAPSPKPNPAPQPIPLYTPPPAPVAPPKVLVSVGCQTEYDPLFPPLQIMAQGKGPQPQVNKLDNMLGSLQSDLHKLGVQTVAKGVCGACCKPIVGQVVTAMGRTWHPEHFVCTHCQEEIGSRNFFEREGQPYCERDYHHLFSPRCYYCNGPILDKVVTALDRTWHPEHFFCAQCGAFFGPEGFHEKDGKAYCRKDYFDLFAPKCGGCARAILENYISALSALWHPECFVCRECFTPFINGSFFEHDGQPYCEVHYHARRGSLCSGCQKPITGRCITAMGKKFHPEHFTRYGENTNSSPEKHVAENGNDSGSDDLNPFQIEAGKMAADTQGQVSDTLKRFAVKVTSSSVKERKEILEELKECVKGKDLPEPAIKGLCKLFYLTLHRYRDAASRRALLSVIEVLVQSQPDAIATNLPPGLLSCGVVSRGVMPGKSTASGACCALPWTCLIVRAVFPSADKREGANWKKMVEVQSLLLAEAVGGAPGNALKSISKRFNKLWKENPGLVDQYMSTLLSLDQSCVSVPLLGLCVDFCTVQKDIATINKHKAAFLDLYMKTVLMSKTRPHQHILEKSGPMLRHMSHAEFKEQLLPTLQKALLRSPENSIQTISCMLASLTLDLSQYALDIGKGISSQLKANNPELMEQAVAALQNLAQQCSDPSAIQDLVKHLFGILGGSEGKLTVVAQKMSVLSGIRSCSHHAVSGSSSQTLSSSVAVMFIPFLQQEVHEGTLVHAVSVLSQWTSRLTVDVSSELREWFKKAFTLKTSTSPVRQAYLQAMIGAFKGDTLSQAVDFMPLLIQTVEKAAAQNTQHTLLSEGVAASVLLCRLSVLDSVPEAKLVSFWNLILDEKKPLFTTEKFLSQASEEALCTVLLLCERLFLDHPQRLNNSKSQMYHQATMMALLSRLWRVRKRAQQTVKKLLSSLGGSSLAHGLLAELRVVINKHKILPSDVVYTETGELTEIGRSYVAPRILLDALSVICSVAAQWSDPAETEKLALDILIVTHHPSIMAIRSEFWPFLLSTMKLDAAEFIDKHLEMILSHLLEANTDNQSVQNAVGSLSVLSPTKLLPRVMDHVTQRLSNPALGQVTRQEYAIMQTPEGELYDKSIIMSAQQESAKKGNIKRENKAYSFKEQIIELELQEEIKKKKGIREEIQLTSKQKEMMQNQLEKESGIRKRLQQLDVELQSAIGLLEATLARRPSLIWMHLPGVLQVILPLLQSPLAAPYIKQVFLHIGITLMPKELHHLAVLVGHVTLRQLKPECDLDPAWAQEDLNTATQRTISLLHTNTAHQRDGKTGPGVFVLSAPAFSFCFPLLQAVLSQSSGSSEETELMMTRALQVINTHAQLRAKSDDSDTLIDENGPELLPRVSMLLLLTKVIGTSTPRLQVLASGCLTALCASAGGQEGCALAEQPEIDVLLEALLSPCFSVRDAALRGLLEMELALPTDSDDANGLKMLRRLWVAKFDVEEEGRALADKLWQALCLDLVPELCSLLIEDVIHHEEAVRSSSAEALSSAVSQYHEQSATVLTQLTELYHQKLYRPPPVLDALGRVISEAPPDQWEARCGIALALNKLAEFLDESQVTPLFLFFVPDALNDRHTEVRRCMLDAALSALNTHGKDNVNSLLPVFEEFLKNAPQDASYDSVRQGVVILMGSLAKHLDKSDPKVKPIVAKLITALSTPSQQVQESVASCLPPLVPAIKEDAGGMVRKLLQLLLESDKYAERKGAAYGLAGLVKGLGILSLKQQEIMTTLTDAIQDKKNSRRREGALFAFEMLCNMLGKLFEPYVVHVLPHLLLCFGDGNQYVREAADDCAKAVMRNLSAHGVKLVLPSLLVALEEESWRTKAGSVELLGAMAFCAPKQLSSCLPNIVPKLTEVLTDSHVKVQKAGQQALRQIGSVIRNPEILAITPILLDALTDPSHKTHYCLQTLLDTKFVHFIDAPSLALIMPIVQRAFQDRSTDTRKMAAQIIGNMYSLTDQKDLSPYLPSVIPGLKASLLDPVPEVRTVSAKALGAMVKGMGESCFDDLLPWLMETLASEQSSVDRSGAAQGLAEVMAALGVEKLDKLMPDVVQTASKVDIASHVRDGYIMMFIYLPLTFGEKFTPYVGPIIPCILKALADENEYVRDTALRAGQRVISMYAETAIALLLPELEQGLFDDLWRIRFSSVQLLGDLLFHISGVTGKMTTETASEDDNFGTAQSNKAIIGALGPERRNRVLSGLYMGRSDTQLVVRQASLHVWKIVVTNTPRTLREILPTLFTLLLGFLASTCPDKRTIAARTLGDLVKKLGEKILPEIIPILEEGLRSDKSDERQGVCIGLSEIMKSTSKDAVLVFSESLVPTVRKALCDPLEEVREAAAKTFEQLHATIGHQALDDILPTLLKQLEDEETSEFALDGLKQVMAVKSRSVLPYLVPKLTAPPVNTRVLAFLSAVAGDALTRHLGVILPALLSSLKEKLGSEECLQELSNCQAVILSVEDEVGQRIIIEDLLEATRGADAGLRQASITILNGYFSRTRLDYSAHTRMLLSGLMRLMNDPNPEVLSQSWDTINSITKKLDAGSQLSLIDDLHRDIRSAATEVRGQHLPGFCLPKKGVTCILPVLREGVLTGSPEQKEEAARALGGVIKLTSAEALRPSVVNITGPLIRILGDRFTWTVKTALLETLTLLLAKVGIALKPFLPQLQTTFLKALQDSSRAVRLRAAEALGQLVSIHTKVDPLFTEQLSAIRNAEDSGVRETMLQALRFVIQGAGAKVDPAIRKNITTTLLGMLGHDEDATRMASAGCVGELCAFLSEEELKSVLQQHVLADVSGVDWMVRHGRSLALAIAVKCAPDQLCTEEYSSAVLEAVLSSATADRIPIACSGIRAMGYLMRHQLRSGGPESISPRIITQFVKCLQNQSSDIRLVTERVLWWVCKEAETPALEPSLVKPVIKALLDNTKDKNTSVRAQSEHTLVSLLRLRQGEDSMQSISAILDSASNELLSECYRRSLKKISGLPDSNEEIDDTILT</sequence>
<dbReference type="FunFam" id="2.10.110.10:FF:000018">
    <property type="entry name" value="Paxillin isoform 1"/>
    <property type="match status" value="1"/>
</dbReference>
<dbReference type="PRINTS" id="PR00832">
    <property type="entry name" value="PAXILLIN"/>
</dbReference>
<feature type="repeat" description="HEAT" evidence="12">
    <location>
        <begin position="3172"/>
        <end position="3209"/>
    </location>
</feature>
<feature type="region of interest" description="Disordered" evidence="14">
    <location>
        <begin position="721"/>
        <end position="861"/>
    </location>
</feature>
<dbReference type="Proteomes" id="UP001187343">
    <property type="component" value="Unassembled WGS sequence"/>
</dbReference>
<keyword evidence="7" id="KW-0677">Repeat</keyword>
<dbReference type="InterPro" id="IPR034085">
    <property type="entry name" value="TOG"/>
</dbReference>
<dbReference type="Pfam" id="PF02985">
    <property type="entry name" value="HEAT"/>
    <property type="match status" value="1"/>
</dbReference>
<feature type="domain" description="LIM zinc-binding" evidence="15">
    <location>
        <begin position="926"/>
        <end position="985"/>
    </location>
</feature>
<dbReference type="FunFam" id="1.25.10.10:FF:000162">
    <property type="entry name" value="GCN1, eIF2 alpha kinase activator homolog"/>
    <property type="match status" value="1"/>
</dbReference>
<dbReference type="PROSITE" id="PS50077">
    <property type="entry name" value="HEAT_REPEAT"/>
    <property type="match status" value="4"/>
</dbReference>
<feature type="region of interest" description="Disordered" evidence="14">
    <location>
        <begin position="325"/>
        <end position="353"/>
    </location>
</feature>
<feature type="domain" description="LIM zinc-binding" evidence="15">
    <location>
        <begin position="1044"/>
        <end position="1103"/>
    </location>
</feature>
<dbReference type="PANTHER" id="PTHR23346">
    <property type="entry name" value="TRANSLATIONAL ACTIVATOR GCN1-RELATED"/>
    <property type="match status" value="1"/>
</dbReference>
<feature type="repeat" description="HEAT" evidence="12">
    <location>
        <begin position="2782"/>
        <end position="2820"/>
    </location>
</feature>
<feature type="region of interest" description="Disordered" evidence="14">
    <location>
        <begin position="289"/>
        <end position="312"/>
    </location>
</feature>
<dbReference type="GO" id="GO:0005925">
    <property type="term" value="C:focal adhesion"/>
    <property type="evidence" value="ECO:0007669"/>
    <property type="project" value="UniProtKB-SubCell"/>
</dbReference>
<dbReference type="SMART" id="SM00567">
    <property type="entry name" value="EZ_HEAT"/>
    <property type="match status" value="3"/>
</dbReference>
<evidence type="ECO:0000256" key="10">
    <source>
        <dbReference type="ARBA" id="ARBA00023038"/>
    </source>
</evidence>
<dbReference type="PANTHER" id="PTHR23346:SF7">
    <property type="entry name" value="STALLED RIBOSOME SENSOR GCN1"/>
    <property type="match status" value="1"/>
</dbReference>
<feature type="compositionally biased region" description="Basic and acidic residues" evidence="14">
    <location>
        <begin position="747"/>
        <end position="758"/>
    </location>
</feature>
<evidence type="ECO:0000313" key="17">
    <source>
        <dbReference type="Proteomes" id="UP001187343"/>
    </source>
</evidence>
<dbReference type="InterPro" id="IPR057546">
    <property type="entry name" value="HEAT_GCN1"/>
</dbReference>
<evidence type="ECO:0000256" key="9">
    <source>
        <dbReference type="ARBA" id="ARBA00022949"/>
    </source>
</evidence>
<keyword evidence="6 13" id="KW-0479">Metal-binding</keyword>
<evidence type="ECO:0000256" key="2">
    <source>
        <dbReference type="ARBA" id="ARBA00004246"/>
    </source>
</evidence>
<accession>A0AA88PT19</accession>
<feature type="region of interest" description="Disordered" evidence="14">
    <location>
        <begin position="169"/>
        <end position="194"/>
    </location>
</feature>
<keyword evidence="9" id="KW-0965">Cell junction</keyword>
<evidence type="ECO:0000256" key="13">
    <source>
        <dbReference type="PROSITE-ProRule" id="PRU00125"/>
    </source>
</evidence>
<dbReference type="GO" id="GO:0006417">
    <property type="term" value="P:regulation of translation"/>
    <property type="evidence" value="ECO:0007669"/>
    <property type="project" value="TreeGrafter"/>
</dbReference>
<evidence type="ECO:0000256" key="5">
    <source>
        <dbReference type="ARBA" id="ARBA00022553"/>
    </source>
</evidence>
<feature type="compositionally biased region" description="Low complexity" evidence="14">
    <location>
        <begin position="482"/>
        <end position="497"/>
    </location>
</feature>
<dbReference type="GO" id="GO:0046872">
    <property type="term" value="F:metal ion binding"/>
    <property type="evidence" value="ECO:0007669"/>
    <property type="project" value="UniProtKB-KW"/>
</dbReference>
<feature type="domain" description="LIM zinc-binding" evidence="15">
    <location>
        <begin position="986"/>
        <end position="1043"/>
    </location>
</feature>
<keyword evidence="8 13" id="KW-0862">Zinc</keyword>
<comment type="caution">
    <text evidence="16">The sequence shown here is derived from an EMBL/GenBank/DDBJ whole genome shotgun (WGS) entry which is preliminary data.</text>
</comment>
<dbReference type="Pfam" id="PF23271">
    <property type="entry name" value="HEAT_GCN1"/>
    <property type="match status" value="1"/>
</dbReference>
<dbReference type="InterPro" id="IPR047075">
    <property type="entry name" value="Paxillin_TGFB1I1_LIM_dom1"/>
</dbReference>
<evidence type="ECO:0000313" key="16">
    <source>
        <dbReference type="EMBL" id="KAK2899153.1"/>
    </source>
</evidence>
<feature type="compositionally biased region" description="Polar residues" evidence="14">
    <location>
        <begin position="80"/>
        <end position="92"/>
    </location>
</feature>